<dbReference type="RefSeq" id="WP_388009285.1">
    <property type="nucleotide sequence ID" value="NZ_JBHUEE010000009.1"/>
</dbReference>
<evidence type="ECO:0000313" key="3">
    <source>
        <dbReference type="Proteomes" id="UP001597277"/>
    </source>
</evidence>
<dbReference type="PANTHER" id="PTHR13355:SF11">
    <property type="entry name" value="GLUCOSAMINE 6-PHOSPHATE N-ACETYLTRANSFERASE"/>
    <property type="match status" value="1"/>
</dbReference>
<dbReference type="PANTHER" id="PTHR13355">
    <property type="entry name" value="GLUCOSAMINE 6-PHOSPHATE N-ACETYLTRANSFERASE"/>
    <property type="match status" value="1"/>
</dbReference>
<dbReference type="InterPro" id="IPR039143">
    <property type="entry name" value="GNPNAT1-like"/>
</dbReference>
<dbReference type="InterPro" id="IPR000182">
    <property type="entry name" value="GNAT_dom"/>
</dbReference>
<sequence length="173" mass="18446">MTRSPMTTTAKPADIRILPVTDRAGLEQAWQVRTEVFVHEQQVPPAEEIDALDTAETTSHVLAVDGEGTAVGTARLLSEPDHPGEVHLGRLAVRAPARGRGIGARLVVAVEALALAQHGVRQGEEGPLSVRVVLAAQESAMAFYGRLGYAPVSGERFLDAGIWHQDMARTVTA</sequence>
<dbReference type="InterPro" id="IPR016181">
    <property type="entry name" value="Acyl_CoA_acyltransferase"/>
</dbReference>
<dbReference type="SUPFAM" id="SSF55729">
    <property type="entry name" value="Acyl-CoA N-acyltransferases (Nat)"/>
    <property type="match status" value="1"/>
</dbReference>
<dbReference type="Proteomes" id="UP001597277">
    <property type="component" value="Unassembled WGS sequence"/>
</dbReference>
<reference evidence="3" key="1">
    <citation type="journal article" date="2019" name="Int. J. Syst. Evol. Microbiol.">
        <title>The Global Catalogue of Microorganisms (GCM) 10K type strain sequencing project: providing services to taxonomists for standard genome sequencing and annotation.</title>
        <authorList>
            <consortium name="The Broad Institute Genomics Platform"/>
            <consortium name="The Broad Institute Genome Sequencing Center for Infectious Disease"/>
            <person name="Wu L."/>
            <person name="Ma J."/>
        </authorList>
    </citation>
    <scope>NUCLEOTIDE SEQUENCE [LARGE SCALE GENOMIC DNA]</scope>
    <source>
        <strain evidence="3">JCM 17130</strain>
    </source>
</reference>
<keyword evidence="3" id="KW-1185">Reference proteome</keyword>
<dbReference type="CDD" id="cd04301">
    <property type="entry name" value="NAT_SF"/>
    <property type="match status" value="1"/>
</dbReference>
<accession>A0ABW4L8T3</accession>
<feature type="domain" description="N-acetyltransferase" evidence="1">
    <location>
        <begin position="15"/>
        <end position="172"/>
    </location>
</feature>
<name>A0ABW4L8T3_9MICO</name>
<gene>
    <name evidence="2" type="ORF">ACFSE6_15710</name>
</gene>
<dbReference type="Pfam" id="PF13673">
    <property type="entry name" value="Acetyltransf_10"/>
    <property type="match status" value="1"/>
</dbReference>
<dbReference type="EMBL" id="JBHUEE010000009">
    <property type="protein sequence ID" value="MFD1719289.1"/>
    <property type="molecule type" value="Genomic_DNA"/>
</dbReference>
<proteinExistence type="predicted"/>
<comment type="caution">
    <text evidence="2">The sequence shown here is derived from an EMBL/GenBank/DDBJ whole genome shotgun (WGS) entry which is preliminary data.</text>
</comment>
<evidence type="ECO:0000313" key="2">
    <source>
        <dbReference type="EMBL" id="MFD1719289.1"/>
    </source>
</evidence>
<organism evidence="2 3">
    <name type="scientific">Georgenia deserti</name>
    <dbReference type="NCBI Taxonomy" id="2093781"/>
    <lineage>
        <taxon>Bacteria</taxon>
        <taxon>Bacillati</taxon>
        <taxon>Actinomycetota</taxon>
        <taxon>Actinomycetes</taxon>
        <taxon>Micrococcales</taxon>
        <taxon>Bogoriellaceae</taxon>
        <taxon>Georgenia</taxon>
    </lineage>
</organism>
<evidence type="ECO:0000259" key="1">
    <source>
        <dbReference type="PROSITE" id="PS51186"/>
    </source>
</evidence>
<dbReference type="PROSITE" id="PS51186">
    <property type="entry name" value="GNAT"/>
    <property type="match status" value="1"/>
</dbReference>
<protein>
    <submittedName>
        <fullName evidence="2">GNAT family N-acetyltransferase</fullName>
    </submittedName>
</protein>
<dbReference type="Gene3D" id="3.40.630.30">
    <property type="match status" value="1"/>
</dbReference>